<dbReference type="AlphaFoldDB" id="A0A5B7JVV2"/>
<gene>
    <name evidence="2" type="ORF">E2C01_094033</name>
</gene>
<keyword evidence="3" id="KW-1185">Reference proteome</keyword>
<sequence>MDTTRDGHTAERHMNPEAHWDPWKQKNRPDTAAKEATTKPAFDTAVTQSLTLVKRKTVKKHKNRREAETRRQGHKRFPFCTVNLVDKLWMTHQAMERHSSRAVFSHSHLDHNTLLNHLRAENISK</sequence>
<dbReference type="EMBL" id="VSRR010115035">
    <property type="protein sequence ID" value="MPC98655.1"/>
    <property type="molecule type" value="Genomic_DNA"/>
</dbReference>
<evidence type="ECO:0000313" key="3">
    <source>
        <dbReference type="Proteomes" id="UP000324222"/>
    </source>
</evidence>
<evidence type="ECO:0000256" key="1">
    <source>
        <dbReference type="SAM" id="MobiDB-lite"/>
    </source>
</evidence>
<name>A0A5B7JVV2_PORTR</name>
<feature type="region of interest" description="Disordered" evidence="1">
    <location>
        <begin position="1"/>
        <end position="43"/>
    </location>
</feature>
<organism evidence="2 3">
    <name type="scientific">Portunus trituberculatus</name>
    <name type="common">Swimming crab</name>
    <name type="synonym">Neptunus trituberculatus</name>
    <dbReference type="NCBI Taxonomy" id="210409"/>
    <lineage>
        <taxon>Eukaryota</taxon>
        <taxon>Metazoa</taxon>
        <taxon>Ecdysozoa</taxon>
        <taxon>Arthropoda</taxon>
        <taxon>Crustacea</taxon>
        <taxon>Multicrustacea</taxon>
        <taxon>Malacostraca</taxon>
        <taxon>Eumalacostraca</taxon>
        <taxon>Eucarida</taxon>
        <taxon>Decapoda</taxon>
        <taxon>Pleocyemata</taxon>
        <taxon>Brachyura</taxon>
        <taxon>Eubrachyura</taxon>
        <taxon>Portunoidea</taxon>
        <taxon>Portunidae</taxon>
        <taxon>Portuninae</taxon>
        <taxon>Portunus</taxon>
    </lineage>
</organism>
<reference evidence="2 3" key="1">
    <citation type="submission" date="2019-05" db="EMBL/GenBank/DDBJ databases">
        <title>Another draft genome of Portunus trituberculatus and its Hox gene families provides insights of decapod evolution.</title>
        <authorList>
            <person name="Jeong J.-H."/>
            <person name="Song I."/>
            <person name="Kim S."/>
            <person name="Choi T."/>
            <person name="Kim D."/>
            <person name="Ryu S."/>
            <person name="Kim W."/>
        </authorList>
    </citation>
    <scope>NUCLEOTIDE SEQUENCE [LARGE SCALE GENOMIC DNA]</scope>
    <source>
        <tissue evidence="2">Muscle</tissue>
    </source>
</reference>
<accession>A0A5B7JVV2</accession>
<dbReference type="Proteomes" id="UP000324222">
    <property type="component" value="Unassembled WGS sequence"/>
</dbReference>
<proteinExistence type="predicted"/>
<comment type="caution">
    <text evidence="2">The sequence shown here is derived from an EMBL/GenBank/DDBJ whole genome shotgun (WGS) entry which is preliminary data.</text>
</comment>
<protein>
    <submittedName>
        <fullName evidence="2">Uncharacterized protein</fullName>
    </submittedName>
</protein>
<evidence type="ECO:0000313" key="2">
    <source>
        <dbReference type="EMBL" id="MPC98655.1"/>
    </source>
</evidence>
<feature type="compositionally biased region" description="Basic and acidic residues" evidence="1">
    <location>
        <begin position="1"/>
        <end position="37"/>
    </location>
</feature>